<name>A0A392PE85_9FABA</name>
<protein>
    <submittedName>
        <fullName evidence="2">Uncharacterized protein</fullName>
    </submittedName>
</protein>
<feature type="transmembrane region" description="Helical" evidence="1">
    <location>
        <begin position="20"/>
        <end position="46"/>
    </location>
</feature>
<keyword evidence="1" id="KW-0812">Transmembrane</keyword>
<comment type="caution">
    <text evidence="2">The sequence shown here is derived from an EMBL/GenBank/DDBJ whole genome shotgun (WGS) entry which is preliminary data.</text>
</comment>
<accession>A0A392PE85</accession>
<dbReference type="AlphaFoldDB" id="A0A392PE85"/>
<proteinExistence type="predicted"/>
<dbReference type="EMBL" id="LXQA010076120">
    <property type="protein sequence ID" value="MCI10408.1"/>
    <property type="molecule type" value="Genomic_DNA"/>
</dbReference>
<reference evidence="2 3" key="1">
    <citation type="journal article" date="2018" name="Front. Plant Sci.">
        <title>Red Clover (Trifolium pratense) and Zigzag Clover (T. medium) - A Picture of Genomic Similarities and Differences.</title>
        <authorList>
            <person name="Dluhosova J."/>
            <person name="Istvanek J."/>
            <person name="Nedelnik J."/>
            <person name="Repkova J."/>
        </authorList>
    </citation>
    <scope>NUCLEOTIDE SEQUENCE [LARGE SCALE GENOMIC DNA]</scope>
    <source>
        <strain evidence="3">cv. 10/8</strain>
        <tissue evidence="2">Leaf</tissue>
    </source>
</reference>
<dbReference type="Proteomes" id="UP000265520">
    <property type="component" value="Unassembled WGS sequence"/>
</dbReference>
<keyword evidence="1" id="KW-0472">Membrane</keyword>
<sequence length="71" mass="7774">MPASVKVYVAFFLAEARNSRIPVVFCRFLSLEGGTFGFLSLLLAAARNFQMSRRFLSFAASAASKAGFVNF</sequence>
<keyword evidence="1" id="KW-1133">Transmembrane helix</keyword>
<organism evidence="2 3">
    <name type="scientific">Trifolium medium</name>
    <dbReference type="NCBI Taxonomy" id="97028"/>
    <lineage>
        <taxon>Eukaryota</taxon>
        <taxon>Viridiplantae</taxon>
        <taxon>Streptophyta</taxon>
        <taxon>Embryophyta</taxon>
        <taxon>Tracheophyta</taxon>
        <taxon>Spermatophyta</taxon>
        <taxon>Magnoliopsida</taxon>
        <taxon>eudicotyledons</taxon>
        <taxon>Gunneridae</taxon>
        <taxon>Pentapetalae</taxon>
        <taxon>rosids</taxon>
        <taxon>fabids</taxon>
        <taxon>Fabales</taxon>
        <taxon>Fabaceae</taxon>
        <taxon>Papilionoideae</taxon>
        <taxon>50 kb inversion clade</taxon>
        <taxon>NPAAA clade</taxon>
        <taxon>Hologalegina</taxon>
        <taxon>IRL clade</taxon>
        <taxon>Trifolieae</taxon>
        <taxon>Trifolium</taxon>
    </lineage>
</organism>
<keyword evidence="3" id="KW-1185">Reference proteome</keyword>
<evidence type="ECO:0000313" key="3">
    <source>
        <dbReference type="Proteomes" id="UP000265520"/>
    </source>
</evidence>
<evidence type="ECO:0000313" key="2">
    <source>
        <dbReference type="EMBL" id="MCI10408.1"/>
    </source>
</evidence>
<evidence type="ECO:0000256" key="1">
    <source>
        <dbReference type="SAM" id="Phobius"/>
    </source>
</evidence>